<gene>
    <name evidence="2" type="ORF">GCM10022256_26520</name>
</gene>
<dbReference type="Pfam" id="PF03009">
    <property type="entry name" value="GDPD"/>
    <property type="match status" value="1"/>
</dbReference>
<dbReference type="PROSITE" id="PS51704">
    <property type="entry name" value="GP_PDE"/>
    <property type="match status" value="1"/>
</dbReference>
<evidence type="ECO:0000313" key="3">
    <source>
        <dbReference type="Proteomes" id="UP001501594"/>
    </source>
</evidence>
<protein>
    <recommendedName>
        <fullName evidence="1">GP-PDE domain-containing protein</fullName>
    </recommendedName>
</protein>
<sequence>MALRPRRPGRLVSALLDAKRFTIAHHGGSGDWPEESLYAYAHAAASGVDALEVSLARSSDGVWFGLHDATLDRTSGTSGYTASEHTWDEIRAHRISPTGSQDPAQPSRPYARFDDILDAYGETHALFVDPKVAGAEHYDELFALVAEHVSNPTETMVAKGYCTSTRWADAASGRGHQTWGFYYANEIAAKPDLLTSTQDRWSTLGLDYDGAPAQWRTVTSIGKPVVGHVIPTAAAARTALDLGAQGLMISGVTATMGHLPAD</sequence>
<feature type="domain" description="GP-PDE" evidence="1">
    <location>
        <begin position="20"/>
        <end position="262"/>
    </location>
</feature>
<dbReference type="InterPro" id="IPR030395">
    <property type="entry name" value="GP_PDE_dom"/>
</dbReference>
<dbReference type="Gene3D" id="3.20.20.190">
    <property type="entry name" value="Phosphatidylinositol (PI) phosphodiesterase"/>
    <property type="match status" value="1"/>
</dbReference>
<organism evidence="2 3">
    <name type="scientific">Frondihabitans peucedani</name>
    <dbReference type="NCBI Taxonomy" id="598626"/>
    <lineage>
        <taxon>Bacteria</taxon>
        <taxon>Bacillati</taxon>
        <taxon>Actinomycetota</taxon>
        <taxon>Actinomycetes</taxon>
        <taxon>Micrococcales</taxon>
        <taxon>Microbacteriaceae</taxon>
        <taxon>Frondihabitans</taxon>
    </lineage>
</organism>
<dbReference type="PANTHER" id="PTHR43805">
    <property type="entry name" value="GLYCEROPHOSPHORYL DIESTER PHOSPHODIESTERASE"/>
    <property type="match status" value="1"/>
</dbReference>
<dbReference type="Proteomes" id="UP001501594">
    <property type="component" value="Unassembled WGS sequence"/>
</dbReference>
<keyword evidence="3" id="KW-1185">Reference proteome</keyword>
<reference evidence="3" key="1">
    <citation type="journal article" date="2019" name="Int. J. Syst. Evol. Microbiol.">
        <title>The Global Catalogue of Microorganisms (GCM) 10K type strain sequencing project: providing services to taxonomists for standard genome sequencing and annotation.</title>
        <authorList>
            <consortium name="The Broad Institute Genomics Platform"/>
            <consortium name="The Broad Institute Genome Sequencing Center for Infectious Disease"/>
            <person name="Wu L."/>
            <person name="Ma J."/>
        </authorList>
    </citation>
    <scope>NUCLEOTIDE SEQUENCE [LARGE SCALE GENOMIC DNA]</scope>
    <source>
        <strain evidence="3">JCM 17442</strain>
    </source>
</reference>
<dbReference type="EMBL" id="BAABAU010000003">
    <property type="protein sequence ID" value="GAA4267040.1"/>
    <property type="molecule type" value="Genomic_DNA"/>
</dbReference>
<comment type="caution">
    <text evidence="2">The sequence shown here is derived from an EMBL/GenBank/DDBJ whole genome shotgun (WGS) entry which is preliminary data.</text>
</comment>
<accession>A0ABP8E4R3</accession>
<name>A0ABP8E4R3_9MICO</name>
<dbReference type="SUPFAM" id="SSF51695">
    <property type="entry name" value="PLC-like phosphodiesterases"/>
    <property type="match status" value="1"/>
</dbReference>
<dbReference type="InterPro" id="IPR017946">
    <property type="entry name" value="PLC-like_Pdiesterase_TIM-brl"/>
</dbReference>
<proteinExistence type="predicted"/>
<evidence type="ECO:0000259" key="1">
    <source>
        <dbReference type="PROSITE" id="PS51704"/>
    </source>
</evidence>
<evidence type="ECO:0000313" key="2">
    <source>
        <dbReference type="EMBL" id="GAA4267040.1"/>
    </source>
</evidence>
<dbReference type="PANTHER" id="PTHR43805:SF1">
    <property type="entry name" value="GP-PDE DOMAIN-CONTAINING PROTEIN"/>
    <property type="match status" value="1"/>
</dbReference>